<gene>
    <name evidence="3" type="ORF">Q9L58_001688</name>
</gene>
<protein>
    <recommendedName>
        <fullName evidence="5">Glycoprotease family protein</fullName>
    </recommendedName>
</protein>
<evidence type="ECO:0000313" key="4">
    <source>
        <dbReference type="Proteomes" id="UP001447188"/>
    </source>
</evidence>
<feature type="region of interest" description="Disordered" evidence="1">
    <location>
        <begin position="165"/>
        <end position="185"/>
    </location>
</feature>
<feature type="transmembrane region" description="Helical" evidence="2">
    <location>
        <begin position="241"/>
        <end position="262"/>
    </location>
</feature>
<keyword evidence="2" id="KW-0472">Membrane</keyword>
<keyword evidence="4" id="KW-1185">Reference proteome</keyword>
<evidence type="ECO:0000256" key="1">
    <source>
        <dbReference type="SAM" id="MobiDB-lite"/>
    </source>
</evidence>
<keyword evidence="2" id="KW-1133">Transmembrane helix</keyword>
<accession>A0ABR3GTP8</accession>
<feature type="region of interest" description="Disordered" evidence="1">
    <location>
        <begin position="416"/>
        <end position="442"/>
    </location>
</feature>
<name>A0ABR3GTP8_9PEZI</name>
<evidence type="ECO:0000313" key="3">
    <source>
        <dbReference type="EMBL" id="KAL0639228.1"/>
    </source>
</evidence>
<feature type="compositionally biased region" description="Polar residues" evidence="1">
    <location>
        <begin position="83"/>
        <end position="93"/>
    </location>
</feature>
<evidence type="ECO:0008006" key="5">
    <source>
        <dbReference type="Google" id="ProtNLM"/>
    </source>
</evidence>
<organism evidence="3 4">
    <name type="scientific">Discina gigas</name>
    <dbReference type="NCBI Taxonomy" id="1032678"/>
    <lineage>
        <taxon>Eukaryota</taxon>
        <taxon>Fungi</taxon>
        <taxon>Dikarya</taxon>
        <taxon>Ascomycota</taxon>
        <taxon>Pezizomycotina</taxon>
        <taxon>Pezizomycetes</taxon>
        <taxon>Pezizales</taxon>
        <taxon>Discinaceae</taxon>
        <taxon>Discina</taxon>
    </lineage>
</organism>
<proteinExistence type="predicted"/>
<dbReference type="Proteomes" id="UP001447188">
    <property type="component" value="Unassembled WGS sequence"/>
</dbReference>
<comment type="caution">
    <text evidence="3">The sequence shown here is derived from an EMBL/GenBank/DDBJ whole genome shotgun (WGS) entry which is preliminary data.</text>
</comment>
<feature type="compositionally biased region" description="Basic residues" evidence="1">
    <location>
        <begin position="429"/>
        <end position="439"/>
    </location>
</feature>
<reference evidence="3 4" key="1">
    <citation type="submission" date="2024-02" db="EMBL/GenBank/DDBJ databases">
        <title>Discinaceae phylogenomics.</title>
        <authorList>
            <person name="Dirks A.C."/>
            <person name="James T.Y."/>
        </authorList>
    </citation>
    <scope>NUCLEOTIDE SEQUENCE [LARGE SCALE GENOMIC DNA]</scope>
    <source>
        <strain evidence="3 4">ACD0624</strain>
    </source>
</reference>
<keyword evidence="2" id="KW-0812">Transmembrane</keyword>
<sequence>MPSALSSRPPFLTLDPPASPFNPPFNISPLSPLASPKSDYSHDDHSGSVSPLTPEFGTRFPEQNDFSRLSGFPQAAGFDFGLQGNSVSPTSPSGRHDTHPVSAQTVATPPGGVYRARNTEEGTAPPPPPYERYSHYGVPAVGYHATRSSIAAGQYPTGPAFPAPTHGRQHARYASTSGPPRRFSGQRHLRSLTLTDVRTVGYGYGHPQLPPPPKKQASWRIFGGTKGDEVEKKPLTNKGKWIIYVAAATTIITIIIVSTLVATMRPRGFTPTAKSDLSGFPLLPAGLAQILPQGVPETPSSACVLPKTLWSCDLPPDTLFPTLGGAERLPNFTFTIRVRNTTTTPSSVAEWAPFPERVPDDSEYAKLADVDDIQSDNKSGEKTPFYISLQTDKRPIVARNIDSADTGSIDQELESVDAEPTSQELDTRRSRRSISKRQATKVPSQMLPGTLLNQPLRLFDRGLESEHYGFFVYYKKTINVLAADPSSVTPLTEASDADGGVAAIISGGQEVTWENTRFRVAIWTKKRTSGQMDVIGTEGQRLSSQIGAFDGSFPYPVSVIEDRNGENGQIWYGKKNFQAPSTVEEAAGKICSCEWRNWRLGVN</sequence>
<dbReference type="EMBL" id="JBBBZM010000013">
    <property type="protein sequence ID" value="KAL0639228.1"/>
    <property type="molecule type" value="Genomic_DNA"/>
</dbReference>
<feature type="region of interest" description="Disordered" evidence="1">
    <location>
        <begin position="1"/>
        <end position="130"/>
    </location>
</feature>
<evidence type="ECO:0000256" key="2">
    <source>
        <dbReference type="SAM" id="Phobius"/>
    </source>
</evidence>